<evidence type="ECO:0000313" key="2">
    <source>
        <dbReference type="Proteomes" id="UP001162741"/>
    </source>
</evidence>
<proteinExistence type="predicted"/>
<accession>A0ABY6J3R1</accession>
<evidence type="ECO:0000313" key="1">
    <source>
        <dbReference type="EMBL" id="UYQ92837.1"/>
    </source>
</evidence>
<dbReference type="EMBL" id="CP107006">
    <property type="protein sequence ID" value="UYQ92837.1"/>
    <property type="molecule type" value="Genomic_DNA"/>
</dbReference>
<name>A0ABY6J3R1_9BACT</name>
<dbReference type="Proteomes" id="UP001162741">
    <property type="component" value="Chromosome"/>
</dbReference>
<keyword evidence="1" id="KW-0808">Transferase</keyword>
<organism evidence="1 2">
    <name type="scientific">Chitinophaga horti</name>
    <dbReference type="NCBI Taxonomy" id="2920382"/>
    <lineage>
        <taxon>Bacteria</taxon>
        <taxon>Pseudomonadati</taxon>
        <taxon>Bacteroidota</taxon>
        <taxon>Chitinophagia</taxon>
        <taxon>Chitinophagales</taxon>
        <taxon>Chitinophagaceae</taxon>
        <taxon>Chitinophaga</taxon>
    </lineage>
</organism>
<sequence length="301" mass="34269">MEKEAYKRQVSLLLNVLPEVAKETCFAMHGGTAINLFVRNMPRLSVDIDLTYVLIEDRATTLIHIGEALERIKANIEKAILKVHVSHRKEIGKLLIAEQGVDVKLEANLVARGILSDPVKMQLCEKAQNDFDAFCVIPVVPVGQLYGGKICAALDRQHPRDLFDVKYLMANEGFSEQVKTGFLYCLLCSDRPINEVISPNFQDQHSAMANQFAGMTDEEFNYTEYEEVRAELVKTVKESLTERDKLFLLSFKDVNPDWSIYDFSRFPAIAWKLQNLGRLKAVNPAKHKEQYEALQKILYSL</sequence>
<dbReference type="GO" id="GO:0016740">
    <property type="term" value="F:transferase activity"/>
    <property type="evidence" value="ECO:0007669"/>
    <property type="project" value="UniProtKB-KW"/>
</dbReference>
<gene>
    <name evidence="1" type="ORF">MKQ68_22410</name>
</gene>
<reference evidence="1" key="1">
    <citation type="submission" date="2022-10" db="EMBL/GenBank/DDBJ databases">
        <title>Chitinophaga sp. nov., isolated from soil.</title>
        <authorList>
            <person name="Jeon C.O."/>
        </authorList>
    </citation>
    <scope>NUCLEOTIDE SEQUENCE</scope>
    <source>
        <strain evidence="1">R8</strain>
    </source>
</reference>
<keyword evidence="2" id="KW-1185">Reference proteome</keyword>
<dbReference type="Gene3D" id="3.10.450.620">
    <property type="entry name" value="JHP933, nucleotidyltransferase-like core domain"/>
    <property type="match status" value="1"/>
</dbReference>
<dbReference type="RefSeq" id="WP_244836443.1">
    <property type="nucleotide sequence ID" value="NZ_CP107006.1"/>
</dbReference>
<dbReference type="InterPro" id="IPR014942">
    <property type="entry name" value="AbiEii"/>
</dbReference>
<dbReference type="Pfam" id="PF08843">
    <property type="entry name" value="AbiEii"/>
    <property type="match status" value="1"/>
</dbReference>
<protein>
    <submittedName>
        <fullName evidence="1">Nucleotidyl transferase AbiEii/AbiGii toxin family protein</fullName>
    </submittedName>
</protein>